<dbReference type="STRING" id="39946.B8ARA1"/>
<protein>
    <submittedName>
        <fullName evidence="1">Uncharacterized protein</fullName>
    </submittedName>
</protein>
<dbReference type="HOGENOM" id="CLU_2053552_0_0_1"/>
<organism evidence="1 2">
    <name type="scientific">Oryza sativa subsp. indica</name>
    <name type="common">Rice</name>
    <dbReference type="NCBI Taxonomy" id="39946"/>
    <lineage>
        <taxon>Eukaryota</taxon>
        <taxon>Viridiplantae</taxon>
        <taxon>Streptophyta</taxon>
        <taxon>Embryophyta</taxon>
        <taxon>Tracheophyta</taxon>
        <taxon>Spermatophyta</taxon>
        <taxon>Magnoliopsida</taxon>
        <taxon>Liliopsida</taxon>
        <taxon>Poales</taxon>
        <taxon>Poaceae</taxon>
        <taxon>BOP clade</taxon>
        <taxon>Oryzoideae</taxon>
        <taxon>Oryzeae</taxon>
        <taxon>Oryzinae</taxon>
        <taxon>Oryza</taxon>
        <taxon>Oryza sativa</taxon>
    </lineage>
</organism>
<dbReference type="EMBL" id="CM000129">
    <property type="protein sequence ID" value="EEC77568.1"/>
    <property type="molecule type" value="Genomic_DNA"/>
</dbReference>
<accession>B8ARA1</accession>
<name>B8ARA1_ORYSI</name>
<dbReference type="Proteomes" id="UP000007015">
    <property type="component" value="Chromosome 4"/>
</dbReference>
<sequence>MAECLKLYVRLADGDAGLDQSELAITANDGVIRSIIEEELTEQTGCLKMDLHGIVRASCVTGYVEIADKNLIILAVSYSFARDNYYLIYDATLRSLSMIPHVSAHPYCQAYYPCDDSCTF</sequence>
<evidence type="ECO:0000313" key="1">
    <source>
        <dbReference type="EMBL" id="EEC77568.1"/>
    </source>
</evidence>
<proteinExistence type="predicted"/>
<evidence type="ECO:0000313" key="2">
    <source>
        <dbReference type="Proteomes" id="UP000007015"/>
    </source>
</evidence>
<dbReference type="Gramene" id="BGIOSGA014787-TA">
    <property type="protein sequence ID" value="BGIOSGA014787-PA"/>
    <property type="gene ID" value="BGIOSGA014787"/>
</dbReference>
<gene>
    <name evidence="1" type="ORF">OsI_16506</name>
</gene>
<keyword evidence="2" id="KW-1185">Reference proteome</keyword>
<reference evidence="1 2" key="1">
    <citation type="journal article" date="2005" name="PLoS Biol.">
        <title>The genomes of Oryza sativa: a history of duplications.</title>
        <authorList>
            <person name="Yu J."/>
            <person name="Wang J."/>
            <person name="Lin W."/>
            <person name="Li S."/>
            <person name="Li H."/>
            <person name="Zhou J."/>
            <person name="Ni P."/>
            <person name="Dong W."/>
            <person name="Hu S."/>
            <person name="Zeng C."/>
            <person name="Zhang J."/>
            <person name="Zhang Y."/>
            <person name="Li R."/>
            <person name="Xu Z."/>
            <person name="Li S."/>
            <person name="Li X."/>
            <person name="Zheng H."/>
            <person name="Cong L."/>
            <person name="Lin L."/>
            <person name="Yin J."/>
            <person name="Geng J."/>
            <person name="Li G."/>
            <person name="Shi J."/>
            <person name="Liu J."/>
            <person name="Lv H."/>
            <person name="Li J."/>
            <person name="Wang J."/>
            <person name="Deng Y."/>
            <person name="Ran L."/>
            <person name="Shi X."/>
            <person name="Wang X."/>
            <person name="Wu Q."/>
            <person name="Li C."/>
            <person name="Ren X."/>
            <person name="Wang J."/>
            <person name="Wang X."/>
            <person name="Li D."/>
            <person name="Liu D."/>
            <person name="Zhang X."/>
            <person name="Ji Z."/>
            <person name="Zhao W."/>
            <person name="Sun Y."/>
            <person name="Zhang Z."/>
            <person name="Bao J."/>
            <person name="Han Y."/>
            <person name="Dong L."/>
            <person name="Ji J."/>
            <person name="Chen P."/>
            <person name="Wu S."/>
            <person name="Liu J."/>
            <person name="Xiao Y."/>
            <person name="Bu D."/>
            <person name="Tan J."/>
            <person name="Yang L."/>
            <person name="Ye C."/>
            <person name="Zhang J."/>
            <person name="Xu J."/>
            <person name="Zhou Y."/>
            <person name="Yu Y."/>
            <person name="Zhang B."/>
            <person name="Zhuang S."/>
            <person name="Wei H."/>
            <person name="Liu B."/>
            <person name="Lei M."/>
            <person name="Yu H."/>
            <person name="Li Y."/>
            <person name="Xu H."/>
            <person name="Wei S."/>
            <person name="He X."/>
            <person name="Fang L."/>
            <person name="Zhang Z."/>
            <person name="Zhang Y."/>
            <person name="Huang X."/>
            <person name="Su Z."/>
            <person name="Tong W."/>
            <person name="Li J."/>
            <person name="Tong Z."/>
            <person name="Li S."/>
            <person name="Ye J."/>
            <person name="Wang L."/>
            <person name="Fang L."/>
            <person name="Lei T."/>
            <person name="Chen C."/>
            <person name="Chen H."/>
            <person name="Xu Z."/>
            <person name="Li H."/>
            <person name="Huang H."/>
            <person name="Zhang F."/>
            <person name="Xu H."/>
            <person name="Li N."/>
            <person name="Zhao C."/>
            <person name="Li S."/>
            <person name="Dong L."/>
            <person name="Huang Y."/>
            <person name="Li L."/>
            <person name="Xi Y."/>
            <person name="Qi Q."/>
            <person name="Li W."/>
            <person name="Zhang B."/>
            <person name="Hu W."/>
            <person name="Zhang Y."/>
            <person name="Tian X."/>
            <person name="Jiao Y."/>
            <person name="Liang X."/>
            <person name="Jin J."/>
            <person name="Gao L."/>
            <person name="Zheng W."/>
            <person name="Hao B."/>
            <person name="Liu S."/>
            <person name="Wang W."/>
            <person name="Yuan L."/>
            <person name="Cao M."/>
            <person name="McDermott J."/>
            <person name="Samudrala R."/>
            <person name="Wang J."/>
            <person name="Wong G.K."/>
            <person name="Yang H."/>
        </authorList>
    </citation>
    <scope>NUCLEOTIDE SEQUENCE [LARGE SCALE GENOMIC DNA]</scope>
    <source>
        <strain evidence="2">cv. 93-11</strain>
    </source>
</reference>
<dbReference type="AlphaFoldDB" id="B8ARA1"/>